<keyword evidence="3" id="KW-1185">Reference proteome</keyword>
<dbReference type="Proteomes" id="UP000219167">
    <property type="component" value="Unassembled WGS sequence"/>
</dbReference>
<dbReference type="EMBL" id="OBQD01000014">
    <property type="protein sequence ID" value="SOC45253.1"/>
    <property type="molecule type" value="Genomic_DNA"/>
</dbReference>
<feature type="domain" description="Transcription regulator PadR N-terminal" evidence="1">
    <location>
        <begin position="67"/>
        <end position="136"/>
    </location>
</feature>
<reference evidence="2 3" key="1">
    <citation type="submission" date="2017-08" db="EMBL/GenBank/DDBJ databases">
        <authorList>
            <person name="de Groot N.N."/>
        </authorList>
    </citation>
    <scope>NUCLEOTIDE SEQUENCE [LARGE SCALE GENOMIC DNA]</scope>
    <source>
        <strain evidence="2 3">JC85</strain>
    </source>
</reference>
<dbReference type="SUPFAM" id="SSF46785">
    <property type="entry name" value="Winged helix' DNA-binding domain"/>
    <property type="match status" value="1"/>
</dbReference>
<dbReference type="AlphaFoldDB" id="A0A285UTX2"/>
<dbReference type="InterPro" id="IPR036390">
    <property type="entry name" value="WH_DNA-bd_sf"/>
</dbReference>
<evidence type="ECO:0000313" key="2">
    <source>
        <dbReference type="EMBL" id="SOC45253.1"/>
    </source>
</evidence>
<evidence type="ECO:0000259" key="1">
    <source>
        <dbReference type="Pfam" id="PF03551"/>
    </source>
</evidence>
<dbReference type="InterPro" id="IPR005149">
    <property type="entry name" value="Tscrpt_reg_PadR_N"/>
</dbReference>
<sequence length="207" mass="23369">MPPFFSIYLEFRYIVIYIGIMKNHPHFFHRFFSPSDERSGSHEHHRHRRGGRHGGRLFDYGDLRLLMLAMIAKTPSHGYELIKSIEERFSGAYSPSPGVVYPTLAWLDDMGYARIDQTDGGRKRYSVTPEGEAFLAANQSLLDELLSRGKGDGEGGRRDIPLPVLRAMENLKLSLRLRLKSGPLDDAAAEKIAAALDQAAQIVERSR</sequence>
<evidence type="ECO:0000313" key="3">
    <source>
        <dbReference type="Proteomes" id="UP000219167"/>
    </source>
</evidence>
<gene>
    <name evidence="2" type="ORF">SAMN05892877_11490</name>
</gene>
<proteinExistence type="predicted"/>
<dbReference type="PANTHER" id="PTHR43252:SF7">
    <property type="entry name" value="TRANSCRIPTIONAL REGULATOR YQJI"/>
    <property type="match status" value="1"/>
</dbReference>
<dbReference type="InterPro" id="IPR036388">
    <property type="entry name" value="WH-like_DNA-bd_sf"/>
</dbReference>
<name>A0A285UTX2_9HYPH</name>
<accession>A0A285UTX2</accession>
<dbReference type="Pfam" id="PF03551">
    <property type="entry name" value="PadR"/>
    <property type="match status" value="1"/>
</dbReference>
<organism evidence="2 3">
    <name type="scientific">Rhizobium subbaraonis</name>
    <dbReference type="NCBI Taxonomy" id="908946"/>
    <lineage>
        <taxon>Bacteria</taxon>
        <taxon>Pseudomonadati</taxon>
        <taxon>Pseudomonadota</taxon>
        <taxon>Alphaproteobacteria</taxon>
        <taxon>Hyphomicrobiales</taxon>
        <taxon>Rhizobiaceae</taxon>
        <taxon>Rhizobium/Agrobacterium group</taxon>
        <taxon>Rhizobium</taxon>
    </lineage>
</organism>
<dbReference type="PANTHER" id="PTHR43252">
    <property type="entry name" value="TRANSCRIPTIONAL REGULATOR YQJI"/>
    <property type="match status" value="1"/>
</dbReference>
<dbReference type="Gene3D" id="1.10.10.10">
    <property type="entry name" value="Winged helix-like DNA-binding domain superfamily/Winged helix DNA-binding domain"/>
    <property type="match status" value="1"/>
</dbReference>
<protein>
    <submittedName>
        <fullName evidence="2">PadR family transcriptional regulator</fullName>
    </submittedName>
</protein>